<name>A0A1F8GX04_9BACT</name>
<evidence type="ECO:0000256" key="6">
    <source>
        <dbReference type="ARBA" id="ARBA00022801"/>
    </source>
</evidence>
<keyword evidence="6" id="KW-0378">Hydrolase</keyword>
<dbReference type="GO" id="GO:0036424">
    <property type="term" value="F:L-phosphoserine phosphatase activity"/>
    <property type="evidence" value="ECO:0007669"/>
    <property type="project" value="TreeGrafter"/>
</dbReference>
<dbReference type="AlphaFoldDB" id="A0A1F8GX04"/>
<dbReference type="PANTHER" id="PTHR43344">
    <property type="entry name" value="PHOSPHOSERINE PHOSPHATASE"/>
    <property type="match status" value="1"/>
</dbReference>
<evidence type="ECO:0000313" key="12">
    <source>
        <dbReference type="Proteomes" id="UP000179047"/>
    </source>
</evidence>
<accession>A0A1F8GX04</accession>
<organism evidence="11 12">
    <name type="scientific">Candidatus Yanofskybacteria bacterium RIFCSPLOWO2_01_FULL_49_25</name>
    <dbReference type="NCBI Taxonomy" id="1802701"/>
    <lineage>
        <taxon>Bacteria</taxon>
        <taxon>Candidatus Yanofskyibacteriota</taxon>
    </lineage>
</organism>
<keyword evidence="8" id="KW-0718">Serine biosynthesis</keyword>
<protein>
    <recommendedName>
        <fullName evidence="3">phosphoserine phosphatase</fullName>
        <ecNumber evidence="3">3.1.3.3</ecNumber>
    </recommendedName>
</protein>
<evidence type="ECO:0000256" key="9">
    <source>
        <dbReference type="ARBA" id="ARBA00048138"/>
    </source>
</evidence>
<gene>
    <name evidence="11" type="ORF">A3A33_01850</name>
</gene>
<dbReference type="SUPFAM" id="SSF56784">
    <property type="entry name" value="HAD-like"/>
    <property type="match status" value="1"/>
</dbReference>
<comment type="cofactor">
    <cofactor evidence="1">
        <name>Mg(2+)</name>
        <dbReference type="ChEBI" id="CHEBI:18420"/>
    </cofactor>
</comment>
<dbReference type="STRING" id="1802701.A3A33_01850"/>
<keyword evidence="4" id="KW-0028">Amino-acid biosynthesis</keyword>
<dbReference type="Pfam" id="PF12710">
    <property type="entry name" value="HAD"/>
    <property type="match status" value="1"/>
</dbReference>
<evidence type="ECO:0000256" key="2">
    <source>
        <dbReference type="ARBA" id="ARBA00005135"/>
    </source>
</evidence>
<comment type="catalytic activity">
    <reaction evidence="10">
        <text>O-phospho-D-serine + H2O = D-serine + phosphate</text>
        <dbReference type="Rhea" id="RHEA:24873"/>
        <dbReference type="ChEBI" id="CHEBI:15377"/>
        <dbReference type="ChEBI" id="CHEBI:35247"/>
        <dbReference type="ChEBI" id="CHEBI:43474"/>
        <dbReference type="ChEBI" id="CHEBI:58680"/>
        <dbReference type="EC" id="3.1.3.3"/>
    </reaction>
</comment>
<dbReference type="GO" id="GO:0000287">
    <property type="term" value="F:magnesium ion binding"/>
    <property type="evidence" value="ECO:0007669"/>
    <property type="project" value="TreeGrafter"/>
</dbReference>
<dbReference type="EMBL" id="MGKP01000011">
    <property type="protein sequence ID" value="OGN28989.1"/>
    <property type="molecule type" value="Genomic_DNA"/>
</dbReference>
<comment type="catalytic activity">
    <reaction evidence="9">
        <text>O-phospho-L-serine + H2O = L-serine + phosphate</text>
        <dbReference type="Rhea" id="RHEA:21208"/>
        <dbReference type="ChEBI" id="CHEBI:15377"/>
        <dbReference type="ChEBI" id="CHEBI:33384"/>
        <dbReference type="ChEBI" id="CHEBI:43474"/>
        <dbReference type="ChEBI" id="CHEBI:57524"/>
        <dbReference type="EC" id="3.1.3.3"/>
    </reaction>
</comment>
<evidence type="ECO:0000256" key="7">
    <source>
        <dbReference type="ARBA" id="ARBA00022842"/>
    </source>
</evidence>
<dbReference type="Proteomes" id="UP000179047">
    <property type="component" value="Unassembled WGS sequence"/>
</dbReference>
<dbReference type="InterPro" id="IPR023214">
    <property type="entry name" value="HAD_sf"/>
</dbReference>
<reference evidence="11 12" key="1">
    <citation type="journal article" date="2016" name="Nat. Commun.">
        <title>Thousands of microbial genomes shed light on interconnected biogeochemical processes in an aquifer system.</title>
        <authorList>
            <person name="Anantharaman K."/>
            <person name="Brown C.T."/>
            <person name="Hug L.A."/>
            <person name="Sharon I."/>
            <person name="Castelle C.J."/>
            <person name="Probst A.J."/>
            <person name="Thomas B.C."/>
            <person name="Singh A."/>
            <person name="Wilkins M.J."/>
            <person name="Karaoz U."/>
            <person name="Brodie E.L."/>
            <person name="Williams K.H."/>
            <person name="Hubbard S.S."/>
            <person name="Banfield J.F."/>
        </authorList>
    </citation>
    <scope>NUCLEOTIDE SEQUENCE [LARGE SCALE GENOMIC DNA]</scope>
</reference>
<evidence type="ECO:0000256" key="10">
    <source>
        <dbReference type="ARBA" id="ARBA00048523"/>
    </source>
</evidence>
<sequence>MKEENKKQKVAVFDIDGTIFRSSLLFELTEALVHEKVISKYARSYYQEAWEKWQARAEDGDYDTFINGVVQGYLKYIKGVKRSDVWRVAEKIIERQKLRTYRYTRDLVEKLKDEYFMLAISHSPYEMVAPFAKSLGFDKIYATVYEVDAKVRYTGVVMYENIIFNKDRALLRSVEKENLTLRGSIGVGDTESDLPFLKLVSKPIAFNPSSGLYRVARREGWGVVVERKDVIYKL</sequence>
<evidence type="ECO:0000256" key="4">
    <source>
        <dbReference type="ARBA" id="ARBA00022605"/>
    </source>
</evidence>
<comment type="caution">
    <text evidence="11">The sequence shown here is derived from an EMBL/GenBank/DDBJ whole genome shotgun (WGS) entry which is preliminary data.</text>
</comment>
<dbReference type="NCBIfam" id="TIGR01488">
    <property type="entry name" value="HAD-SF-IB"/>
    <property type="match status" value="1"/>
</dbReference>
<evidence type="ECO:0000256" key="1">
    <source>
        <dbReference type="ARBA" id="ARBA00001946"/>
    </source>
</evidence>
<evidence type="ECO:0000313" key="11">
    <source>
        <dbReference type="EMBL" id="OGN28989.1"/>
    </source>
</evidence>
<evidence type="ECO:0000256" key="8">
    <source>
        <dbReference type="ARBA" id="ARBA00023299"/>
    </source>
</evidence>
<dbReference type="PANTHER" id="PTHR43344:SF2">
    <property type="entry name" value="PHOSPHOSERINE PHOSPHATASE"/>
    <property type="match status" value="1"/>
</dbReference>
<dbReference type="InterPro" id="IPR036412">
    <property type="entry name" value="HAD-like_sf"/>
</dbReference>
<dbReference type="Gene3D" id="1.20.1440.100">
    <property type="entry name" value="SG protein - dephosphorylation function"/>
    <property type="match status" value="1"/>
</dbReference>
<evidence type="ECO:0000256" key="3">
    <source>
        <dbReference type="ARBA" id="ARBA00012640"/>
    </source>
</evidence>
<keyword evidence="5" id="KW-0479">Metal-binding</keyword>
<keyword evidence="7" id="KW-0460">Magnesium</keyword>
<comment type="pathway">
    <text evidence="2">Amino-acid biosynthesis; L-serine biosynthesis; L-serine from 3-phospho-D-glycerate: step 3/3.</text>
</comment>
<dbReference type="EC" id="3.1.3.3" evidence="3"/>
<dbReference type="Gene3D" id="3.40.50.1000">
    <property type="entry name" value="HAD superfamily/HAD-like"/>
    <property type="match status" value="1"/>
</dbReference>
<dbReference type="GO" id="GO:0006564">
    <property type="term" value="P:L-serine biosynthetic process"/>
    <property type="evidence" value="ECO:0007669"/>
    <property type="project" value="UniProtKB-KW"/>
</dbReference>
<evidence type="ECO:0000256" key="5">
    <source>
        <dbReference type="ARBA" id="ARBA00022723"/>
    </source>
</evidence>
<dbReference type="InterPro" id="IPR050582">
    <property type="entry name" value="HAD-like_SerB"/>
</dbReference>
<proteinExistence type="predicted"/>
<dbReference type="GO" id="GO:0005737">
    <property type="term" value="C:cytoplasm"/>
    <property type="evidence" value="ECO:0007669"/>
    <property type="project" value="TreeGrafter"/>
</dbReference>